<dbReference type="HOGENOM" id="CLU_1600287_0_0_10"/>
<dbReference type="PATRIC" id="fig|880071.3.peg.3242"/>
<accession>I4ANN5</accession>
<reference evidence="2" key="1">
    <citation type="submission" date="2012-06" db="EMBL/GenBank/DDBJ databases">
        <title>The complete genome of Flexibacter litoralis DSM 6794.</title>
        <authorList>
            <person name="Lucas S."/>
            <person name="Copeland A."/>
            <person name="Lapidus A."/>
            <person name="Glavina del Rio T."/>
            <person name="Dalin E."/>
            <person name="Tice H."/>
            <person name="Bruce D."/>
            <person name="Goodwin L."/>
            <person name="Pitluck S."/>
            <person name="Peters L."/>
            <person name="Ovchinnikova G."/>
            <person name="Lu M."/>
            <person name="Kyrpides N."/>
            <person name="Mavromatis K."/>
            <person name="Ivanova N."/>
            <person name="Brettin T."/>
            <person name="Detter J.C."/>
            <person name="Han C."/>
            <person name="Larimer F."/>
            <person name="Land M."/>
            <person name="Hauser L."/>
            <person name="Markowitz V."/>
            <person name="Cheng J.-F."/>
            <person name="Hugenholtz P."/>
            <person name="Woyke T."/>
            <person name="Wu D."/>
            <person name="Spring S."/>
            <person name="Lang E."/>
            <person name="Kopitz M."/>
            <person name="Brambilla E."/>
            <person name="Klenk H.-P."/>
            <person name="Eisen J.A."/>
        </authorList>
    </citation>
    <scope>NUCLEOTIDE SEQUENCE [LARGE SCALE GENOMIC DNA]</scope>
    <source>
        <strain evidence="2">ATCC 23117 / DSM 6794 / NBRC 15988 / NCIMB 1366 / Sio-4</strain>
    </source>
</reference>
<dbReference type="AlphaFoldDB" id="I4ANN5"/>
<dbReference type="RefSeq" id="WP_014799000.1">
    <property type="nucleotide sequence ID" value="NC_018018.1"/>
</dbReference>
<proteinExistence type="predicted"/>
<keyword evidence="2" id="KW-1185">Reference proteome</keyword>
<gene>
    <name evidence="1" type="ordered locus">Fleli_3239</name>
</gene>
<evidence type="ECO:0000313" key="1">
    <source>
        <dbReference type="EMBL" id="AFM05570.1"/>
    </source>
</evidence>
<dbReference type="KEGG" id="fli:Fleli_3239"/>
<protein>
    <submittedName>
        <fullName evidence="1">Uncharacterized protein</fullName>
    </submittedName>
</protein>
<sequence precursor="true">MQNLFQKITFLLLLFSLISLKILAQSDSSSLVCITDKENIVSSAMEGEWFSQQEGYTMIFKKDSTVLEQIPTKYHDFLKDKIIYSAGYITIKSETKTYTEDKPYFLTVLHGNPHIFWFRERNGDPLGDSESFNAFIAIGESPLDDLLYMGGDFNNQPFLRFTRVKK</sequence>
<dbReference type="EMBL" id="CP003345">
    <property type="protein sequence ID" value="AFM05570.1"/>
    <property type="molecule type" value="Genomic_DNA"/>
</dbReference>
<dbReference type="STRING" id="880071.Fleli_3239"/>
<organism evidence="1 2">
    <name type="scientific">Bernardetia litoralis (strain ATCC 23117 / DSM 6794 / NBRC 15988 / NCIMB 1366 / Fx l1 / Sio-4)</name>
    <name type="common">Flexibacter litoralis</name>
    <dbReference type="NCBI Taxonomy" id="880071"/>
    <lineage>
        <taxon>Bacteria</taxon>
        <taxon>Pseudomonadati</taxon>
        <taxon>Bacteroidota</taxon>
        <taxon>Cytophagia</taxon>
        <taxon>Cytophagales</taxon>
        <taxon>Bernardetiaceae</taxon>
        <taxon>Bernardetia</taxon>
    </lineage>
</organism>
<dbReference type="OrthoDB" id="1447149at2"/>
<name>I4ANN5_BERLS</name>
<evidence type="ECO:0000313" key="2">
    <source>
        <dbReference type="Proteomes" id="UP000006054"/>
    </source>
</evidence>
<dbReference type="Proteomes" id="UP000006054">
    <property type="component" value="Chromosome"/>
</dbReference>